<dbReference type="InterPro" id="IPR006528">
    <property type="entry name" value="Phage_head_morphogenesis_dom"/>
</dbReference>
<evidence type="ECO:0000256" key="1">
    <source>
        <dbReference type="SAM" id="Coils"/>
    </source>
</evidence>
<feature type="domain" description="Phage head morphogenesis" evidence="2">
    <location>
        <begin position="147"/>
        <end position="270"/>
    </location>
</feature>
<evidence type="ECO:0000259" key="2">
    <source>
        <dbReference type="Pfam" id="PF04233"/>
    </source>
</evidence>
<accession>A0A8S5P467</accession>
<name>A0A8S5P467_9CAUD</name>
<organism evidence="3">
    <name type="scientific">Myoviridae sp. ctXVO17</name>
    <dbReference type="NCBI Taxonomy" id="2825121"/>
    <lineage>
        <taxon>Viruses</taxon>
        <taxon>Duplodnaviria</taxon>
        <taxon>Heunggongvirae</taxon>
        <taxon>Uroviricota</taxon>
        <taxon>Caudoviricetes</taxon>
    </lineage>
</organism>
<dbReference type="EMBL" id="BK015316">
    <property type="protein sequence ID" value="DAE00996.1"/>
    <property type="molecule type" value="Genomic_DNA"/>
</dbReference>
<feature type="coiled-coil region" evidence="1">
    <location>
        <begin position="371"/>
        <end position="398"/>
    </location>
</feature>
<reference evidence="3" key="1">
    <citation type="journal article" date="2021" name="Proc. Natl. Acad. Sci. U.S.A.">
        <title>A Catalog of Tens of Thousands of Viruses from Human Metagenomes Reveals Hidden Associations with Chronic Diseases.</title>
        <authorList>
            <person name="Tisza M.J."/>
            <person name="Buck C.B."/>
        </authorList>
    </citation>
    <scope>NUCLEOTIDE SEQUENCE</scope>
    <source>
        <strain evidence="3">CtXVO17</strain>
    </source>
</reference>
<dbReference type="Gene3D" id="3.90.176.10">
    <property type="entry name" value="Toxin ADP-ribosyltransferase, Chain A, domain 1"/>
    <property type="match status" value="1"/>
</dbReference>
<sequence length="665" mass="76076">MNKRQKEVLQAQLNSEEEVIAQLKSTYGQALRDCEAKIQELSMRADLEPENIQSIIYQKQYQEAIKAQLEGALANLQSDSYATVSDYLTRSYQDGYLGSMYDMQGQGIPLVMPVDQEAVTKAVMLDSKLSTSLYDRLGEDVKAIKKSVRQEVSRGIAQGMTWSNIASNLARNMKHTPFQKAYNNSIRIARTEGHRIQNRAALDAQKRAIDRGAEVVKQWNAVLDGRTRSEHRELDGQMREVGEMFEIAGYKAEAPGLFGDPSQDCNCRCCLDQRARWALNCGIVKMDNFSKETVAFESPEEYAEWKKVYWSDENIEYMQHVTAMEKKYGKNFEKMLNSMTDKEYEKYKRLLDNNPMYKKKTALVKDSKNVRIELNKDIASTNAQIDKLKNQFKQLTDGYSYDEWYRDFSSIEDGFGDGEKDADFEKLKKIDAELKELFKKKSGLIYNKEKRVQLDTGYKGKIPDDKIQEYNKKAFEQIKRDTGYSDGKAKEFHNALLEYFGGDYEAILAGENNTAQIIKNGMDLLPTYKGSIYRGMIFKSEDIKMFSELKPGDILPNKGMIGSWTSNNRTAISFGGINSYERSSVILECIDNKTGVGVQHISKFGDREAEVLTSATYEVVDIVIENKFDYLSNHKELLWFPGDLEDEKTTMKGNIVCRIKVKEKT</sequence>
<keyword evidence="1" id="KW-0175">Coiled coil</keyword>
<dbReference type="Pfam" id="PF04233">
    <property type="entry name" value="Phage_Mu_F"/>
    <property type="match status" value="1"/>
</dbReference>
<protein>
    <submittedName>
        <fullName evidence="3">Minor capsid protein</fullName>
    </submittedName>
</protein>
<proteinExistence type="predicted"/>
<evidence type="ECO:0000313" key="3">
    <source>
        <dbReference type="EMBL" id="DAE00996.1"/>
    </source>
</evidence>